<comment type="caution">
    <text evidence="12">The sequence shown here is derived from an EMBL/GenBank/DDBJ whole genome shotgun (WGS) entry which is preliminary data.</text>
</comment>
<comment type="function">
    <text evidence="9 10">This protein specifically catalyzes the removal of signal peptides from prolipoproteins.</text>
</comment>
<accession>A0ABX3A1I1</accession>
<feature type="active site" evidence="9">
    <location>
        <position position="126"/>
    </location>
</feature>
<evidence type="ECO:0000256" key="4">
    <source>
        <dbReference type="ARBA" id="ARBA00022692"/>
    </source>
</evidence>
<name>A0ABX3A1I1_9GAMM</name>
<evidence type="ECO:0000256" key="2">
    <source>
        <dbReference type="ARBA" id="ARBA00022475"/>
    </source>
</evidence>
<dbReference type="Pfam" id="PF01252">
    <property type="entry name" value="Peptidase_A8"/>
    <property type="match status" value="1"/>
</dbReference>
<dbReference type="InterPro" id="IPR001872">
    <property type="entry name" value="Peptidase_A8"/>
</dbReference>
<reference evidence="12 13" key="1">
    <citation type="submission" date="2016-08" db="EMBL/GenBank/DDBJ databases">
        <title>Draft genome sequence of Candidatus Piscirickettsia litoralis, from seawater.</title>
        <authorList>
            <person name="Wan X."/>
            <person name="Lee A.J."/>
            <person name="Hou S."/>
            <person name="Donachie S.P."/>
        </authorList>
    </citation>
    <scope>NUCLEOTIDE SEQUENCE [LARGE SCALE GENOMIC DNA]</scope>
    <source>
        <strain evidence="12 13">Y2</strain>
    </source>
</reference>
<comment type="similarity">
    <text evidence="1 9 11">Belongs to the peptidase A8 family.</text>
</comment>
<protein>
    <recommendedName>
        <fullName evidence="9">Lipoprotein signal peptidase</fullName>
        <ecNumber evidence="9">3.4.23.36</ecNumber>
    </recommendedName>
    <alternativeName>
        <fullName evidence="9">Prolipoprotein signal peptidase</fullName>
    </alternativeName>
    <alternativeName>
        <fullName evidence="9">Signal peptidase II</fullName>
        <shortName evidence="9">SPase II</shortName>
    </alternativeName>
</protein>
<evidence type="ECO:0000256" key="8">
    <source>
        <dbReference type="ARBA" id="ARBA00023136"/>
    </source>
</evidence>
<feature type="active site" evidence="9">
    <location>
        <position position="144"/>
    </location>
</feature>
<comment type="catalytic activity">
    <reaction evidence="9 10">
        <text>Release of signal peptides from bacterial membrane prolipoproteins. Hydrolyzes -Xaa-Yaa-Zaa-|-(S,diacylglyceryl)Cys-, in which Xaa is hydrophobic (preferably Leu), and Yaa (Ala or Ser) and Zaa (Gly or Ala) have small, neutral side chains.</text>
        <dbReference type="EC" id="3.4.23.36"/>
    </reaction>
</comment>
<keyword evidence="5 9" id="KW-0064">Aspartyl protease</keyword>
<evidence type="ECO:0000256" key="3">
    <source>
        <dbReference type="ARBA" id="ARBA00022670"/>
    </source>
</evidence>
<evidence type="ECO:0000313" key="12">
    <source>
        <dbReference type="EMBL" id="ODN42721.1"/>
    </source>
</evidence>
<dbReference type="RefSeq" id="WP_069312519.1">
    <property type="nucleotide sequence ID" value="NZ_MDTU01000001.1"/>
</dbReference>
<dbReference type="NCBIfam" id="TIGR00077">
    <property type="entry name" value="lspA"/>
    <property type="match status" value="1"/>
</dbReference>
<dbReference type="Proteomes" id="UP000094329">
    <property type="component" value="Unassembled WGS sequence"/>
</dbReference>
<keyword evidence="13" id="KW-1185">Reference proteome</keyword>
<evidence type="ECO:0000256" key="9">
    <source>
        <dbReference type="HAMAP-Rule" id="MF_00161"/>
    </source>
</evidence>
<keyword evidence="8 9" id="KW-0472">Membrane</keyword>
<dbReference type="PANTHER" id="PTHR33695">
    <property type="entry name" value="LIPOPROTEIN SIGNAL PEPTIDASE"/>
    <property type="match status" value="1"/>
</dbReference>
<dbReference type="HAMAP" id="MF_00161">
    <property type="entry name" value="LspA"/>
    <property type="match status" value="1"/>
</dbReference>
<evidence type="ECO:0000256" key="7">
    <source>
        <dbReference type="ARBA" id="ARBA00022989"/>
    </source>
</evidence>
<feature type="transmembrane region" description="Helical" evidence="9">
    <location>
        <begin position="136"/>
        <end position="156"/>
    </location>
</feature>
<feature type="transmembrane region" description="Helical" evidence="9">
    <location>
        <begin position="15"/>
        <end position="33"/>
    </location>
</feature>
<evidence type="ECO:0000256" key="6">
    <source>
        <dbReference type="ARBA" id="ARBA00022801"/>
    </source>
</evidence>
<dbReference type="EC" id="3.4.23.36" evidence="9"/>
<evidence type="ECO:0000256" key="10">
    <source>
        <dbReference type="RuleBase" id="RU000594"/>
    </source>
</evidence>
<gene>
    <name evidence="9" type="primary">lspA</name>
    <name evidence="12" type="ORF">BGC07_07035</name>
</gene>
<dbReference type="PRINTS" id="PR00781">
    <property type="entry name" value="LIPOSIGPTASE"/>
</dbReference>
<organism evidence="12 13">
    <name type="scientific">Piscirickettsia litoralis</name>
    <dbReference type="NCBI Taxonomy" id="1891921"/>
    <lineage>
        <taxon>Bacteria</taxon>
        <taxon>Pseudomonadati</taxon>
        <taxon>Pseudomonadota</taxon>
        <taxon>Gammaproteobacteria</taxon>
        <taxon>Thiotrichales</taxon>
        <taxon>Piscirickettsiaceae</taxon>
        <taxon>Piscirickettsia</taxon>
    </lineage>
</organism>
<dbReference type="EMBL" id="MDTU01000001">
    <property type="protein sequence ID" value="ODN42721.1"/>
    <property type="molecule type" value="Genomic_DNA"/>
</dbReference>
<comment type="subcellular location">
    <subcellularLocation>
        <location evidence="9">Cell membrane</location>
        <topology evidence="9">Multi-pass membrane protein</topology>
    </subcellularLocation>
</comment>
<keyword evidence="7 9" id="KW-1133">Transmembrane helix</keyword>
<keyword evidence="6 9" id="KW-0378">Hydrolase</keyword>
<keyword evidence="3 9" id="KW-0645">Protease</keyword>
<feature type="transmembrane region" description="Helical" evidence="9">
    <location>
        <begin position="70"/>
        <end position="91"/>
    </location>
</feature>
<evidence type="ECO:0000256" key="1">
    <source>
        <dbReference type="ARBA" id="ARBA00006139"/>
    </source>
</evidence>
<feature type="transmembrane region" description="Helical" evidence="9">
    <location>
        <begin position="98"/>
        <end position="116"/>
    </location>
</feature>
<evidence type="ECO:0000256" key="5">
    <source>
        <dbReference type="ARBA" id="ARBA00022750"/>
    </source>
</evidence>
<dbReference type="PROSITE" id="PS00855">
    <property type="entry name" value="SPASE_II"/>
    <property type="match status" value="1"/>
</dbReference>
<evidence type="ECO:0000313" key="13">
    <source>
        <dbReference type="Proteomes" id="UP000094329"/>
    </source>
</evidence>
<keyword evidence="4 9" id="KW-0812">Transmembrane</keyword>
<dbReference type="PANTHER" id="PTHR33695:SF1">
    <property type="entry name" value="LIPOPROTEIN SIGNAL PEPTIDASE"/>
    <property type="match status" value="1"/>
</dbReference>
<comment type="pathway">
    <text evidence="9">Protein modification; lipoprotein biosynthesis (signal peptide cleavage).</text>
</comment>
<proteinExistence type="inferred from homology"/>
<sequence length="165" mass="18487">MPSSNPGKTQGQLRYLWLSLIALLLDLGSKWWAQSSLHYAEPNHVLSFLNWTLLYNQGAAFSFLSGQGGWQRWLFTAIALIVCVVVVRLLAKMPRHQHLFAAGLSLILAGALGNVIDRLRFGYVIDFIDVHVAGYHWPAFNIADSAICVGAVLLIWQQLRKSEKK</sequence>
<evidence type="ECO:0000256" key="11">
    <source>
        <dbReference type="RuleBase" id="RU004181"/>
    </source>
</evidence>
<keyword evidence="2 9" id="KW-1003">Cell membrane</keyword>